<dbReference type="InterPro" id="IPR002114">
    <property type="entry name" value="PTS_HPr_Ser_P_site"/>
</dbReference>
<dbReference type="PRINTS" id="PR00107">
    <property type="entry name" value="PHOSPHOCPHPR"/>
</dbReference>
<proteinExistence type="inferred from homology"/>
<dbReference type="CDD" id="cd00367">
    <property type="entry name" value="PTS-HPr_like"/>
    <property type="match status" value="1"/>
</dbReference>
<comment type="similarity">
    <text evidence="2">Belongs to the HPr family.</text>
</comment>
<evidence type="ECO:0000313" key="7">
    <source>
        <dbReference type="Proteomes" id="UP000266260"/>
    </source>
</evidence>
<keyword evidence="3" id="KW-0963">Cytoplasm</keyword>
<sequence length="89" mass="9430">MAEIKLEITNKVGLHARPAALLVQTANKFKSVITAINGDTSVNAKSILNVLALGADKGSILTIKAEGEDADQAIQAFKELHANNFGEKE</sequence>
<dbReference type="SUPFAM" id="SSF55594">
    <property type="entry name" value="HPr-like"/>
    <property type="match status" value="1"/>
</dbReference>
<dbReference type="NCBIfam" id="TIGR01003">
    <property type="entry name" value="PTS_HPr_family"/>
    <property type="match status" value="1"/>
</dbReference>
<evidence type="ECO:0000256" key="3">
    <source>
        <dbReference type="ARBA" id="ARBA00022490"/>
    </source>
</evidence>
<keyword evidence="7" id="KW-1185">Reference proteome</keyword>
<name>A0A398D7K9_9BACT</name>
<evidence type="ECO:0000256" key="4">
    <source>
        <dbReference type="ARBA" id="ARBA00022683"/>
    </source>
</evidence>
<dbReference type="Proteomes" id="UP000266260">
    <property type="component" value="Unassembled WGS sequence"/>
</dbReference>
<dbReference type="InterPro" id="IPR050399">
    <property type="entry name" value="HPr"/>
</dbReference>
<gene>
    <name evidence="6" type="ORF">SMC6_04355</name>
</gene>
<dbReference type="GO" id="GO:0009401">
    <property type="term" value="P:phosphoenolpyruvate-dependent sugar phosphotransferase system"/>
    <property type="evidence" value="ECO:0007669"/>
    <property type="project" value="UniProtKB-KW"/>
</dbReference>
<dbReference type="Pfam" id="PF00381">
    <property type="entry name" value="PTS-HPr"/>
    <property type="match status" value="1"/>
</dbReference>
<evidence type="ECO:0000313" key="6">
    <source>
        <dbReference type="EMBL" id="RIE08378.1"/>
    </source>
</evidence>
<dbReference type="GO" id="GO:0005737">
    <property type="term" value="C:cytoplasm"/>
    <property type="evidence" value="ECO:0007669"/>
    <property type="project" value="UniProtKB-SubCell"/>
</dbReference>
<dbReference type="RefSeq" id="WP_119175567.1">
    <property type="nucleotide sequence ID" value="NZ_QXIT01000078.1"/>
</dbReference>
<dbReference type="InterPro" id="IPR035895">
    <property type="entry name" value="HPr-like_sf"/>
</dbReference>
<dbReference type="PROSITE" id="PS00589">
    <property type="entry name" value="PTS_HPR_SER"/>
    <property type="match status" value="1"/>
</dbReference>
<keyword evidence="4" id="KW-0598">Phosphotransferase system</keyword>
<dbReference type="AlphaFoldDB" id="A0A398D7K9"/>
<organism evidence="6 7">
    <name type="scientific">Candidatus Cryosericum odellii</name>
    <dbReference type="NCBI Taxonomy" id="2290917"/>
    <lineage>
        <taxon>Bacteria</taxon>
        <taxon>Pseudomonadati</taxon>
        <taxon>Caldisericota/Cryosericota group</taxon>
        <taxon>Candidatus Cryosericota</taxon>
        <taxon>Candidatus Cryosericia</taxon>
        <taxon>Candidatus Cryosericales</taxon>
        <taxon>Candidatus Cryosericaceae</taxon>
        <taxon>Candidatus Cryosericum</taxon>
    </lineage>
</organism>
<dbReference type="Gene3D" id="3.30.1340.10">
    <property type="entry name" value="HPr-like"/>
    <property type="match status" value="1"/>
</dbReference>
<evidence type="ECO:0000259" key="5">
    <source>
        <dbReference type="PROSITE" id="PS51350"/>
    </source>
</evidence>
<dbReference type="PANTHER" id="PTHR33705">
    <property type="entry name" value="PHOSPHOCARRIER PROTEIN HPR"/>
    <property type="match status" value="1"/>
</dbReference>
<evidence type="ECO:0000256" key="2">
    <source>
        <dbReference type="ARBA" id="ARBA00010736"/>
    </source>
</evidence>
<dbReference type="PANTHER" id="PTHR33705:SF2">
    <property type="entry name" value="PHOSPHOCARRIER PROTEIN NPR"/>
    <property type="match status" value="1"/>
</dbReference>
<dbReference type="PROSITE" id="PS00369">
    <property type="entry name" value="PTS_HPR_HIS"/>
    <property type="match status" value="1"/>
</dbReference>
<dbReference type="EMBL" id="QXIT01000078">
    <property type="protein sequence ID" value="RIE08378.1"/>
    <property type="molecule type" value="Genomic_DNA"/>
</dbReference>
<accession>A0A398D7K9</accession>
<feature type="domain" description="HPr" evidence="5">
    <location>
        <begin position="1"/>
        <end position="88"/>
    </location>
</feature>
<evidence type="ECO:0000256" key="1">
    <source>
        <dbReference type="ARBA" id="ARBA00004496"/>
    </source>
</evidence>
<reference evidence="6 7" key="1">
    <citation type="submission" date="2018-09" db="EMBL/GenBank/DDBJ databases">
        <title>Discovery and Ecogenomic Context for Candidatus Cryosericales, a Global Caldiserica Order Active in Thawing Permafrost.</title>
        <authorList>
            <person name="Martinez M.A."/>
            <person name="Woodcroft B.J."/>
            <person name="Ignacio Espinoza J.C."/>
            <person name="Zayed A."/>
            <person name="Singleton C.M."/>
            <person name="Boyd J."/>
            <person name="Li Y.-F."/>
            <person name="Purvine S."/>
            <person name="Maughan H."/>
            <person name="Hodgkins S.B."/>
            <person name="Anderson D."/>
            <person name="Sederholm M."/>
            <person name="Temperton B."/>
            <person name="Saleska S.R."/>
            <person name="Tyson G.W."/>
            <person name="Rich V.I."/>
        </authorList>
    </citation>
    <scope>NUCLEOTIDE SEQUENCE [LARGE SCALE GENOMIC DNA]</scope>
    <source>
        <strain evidence="6 7">SMC6</strain>
    </source>
</reference>
<comment type="subcellular location">
    <subcellularLocation>
        <location evidence="1">Cytoplasm</location>
    </subcellularLocation>
</comment>
<comment type="caution">
    <text evidence="6">The sequence shown here is derived from an EMBL/GenBank/DDBJ whole genome shotgun (WGS) entry which is preliminary data.</text>
</comment>
<protein>
    <submittedName>
        <fullName evidence="6">HPr family phosphocarrier protein</fullName>
    </submittedName>
</protein>
<dbReference type="InterPro" id="IPR000032">
    <property type="entry name" value="HPr-like"/>
</dbReference>
<dbReference type="InterPro" id="IPR001020">
    <property type="entry name" value="PTS_HPr_His_P_site"/>
</dbReference>
<dbReference type="PROSITE" id="PS51350">
    <property type="entry name" value="PTS_HPR_DOM"/>
    <property type="match status" value="1"/>
</dbReference>